<dbReference type="SUPFAM" id="SSF54695">
    <property type="entry name" value="POZ domain"/>
    <property type="match status" value="1"/>
</dbReference>
<accession>A0A8J4XXD8</accession>
<protein>
    <submittedName>
        <fullName evidence="2">Zinc finger and BTB domain-containing protein 4</fullName>
    </submittedName>
</protein>
<dbReference type="AlphaFoldDB" id="A0A8J4XXD8"/>
<dbReference type="Pfam" id="PF00651">
    <property type="entry name" value="BTB"/>
    <property type="match status" value="1"/>
</dbReference>
<name>A0A8J4XXD8_CHIOP</name>
<feature type="domain" description="BTB" evidence="1">
    <location>
        <begin position="65"/>
        <end position="91"/>
    </location>
</feature>
<dbReference type="InterPro" id="IPR011333">
    <property type="entry name" value="SKP1/BTB/POZ_sf"/>
</dbReference>
<dbReference type="InterPro" id="IPR000210">
    <property type="entry name" value="BTB/POZ_dom"/>
</dbReference>
<dbReference type="OrthoDB" id="9978265at2759"/>
<evidence type="ECO:0000259" key="1">
    <source>
        <dbReference type="PROSITE" id="PS50097"/>
    </source>
</evidence>
<dbReference type="EMBL" id="JACEEZ010023758">
    <property type="protein sequence ID" value="KAG0710915.1"/>
    <property type="molecule type" value="Genomic_DNA"/>
</dbReference>
<gene>
    <name evidence="2" type="primary">ZBTB4</name>
    <name evidence="2" type="ORF">GWK47_021800</name>
</gene>
<dbReference type="PROSITE" id="PS50097">
    <property type="entry name" value="BTB"/>
    <property type="match status" value="1"/>
</dbReference>
<dbReference type="Gene3D" id="3.30.710.10">
    <property type="entry name" value="Potassium Channel Kv1.1, Chain A"/>
    <property type="match status" value="1"/>
</dbReference>
<keyword evidence="3" id="KW-1185">Reference proteome</keyword>
<sequence>MAQCGEGGAAGMLRRDAGCQRGTLGCEGHESQPTTPNEDCKFVNSAHPEAVLKGLNDLRKSGHFCDVTLCVDGRTFPVHRSVLASFSPYFRVSTLQHVPRLHTGGSAWRRIGAAAGLRLTSTITITEAKSGGENKSGPPLPPRVLPNSLLLSKPGFSMGDSGRTTDQFYSQHSIPTRPKPLFGLDFTTTSGIADNR</sequence>
<dbReference type="GO" id="GO:0000981">
    <property type="term" value="F:DNA-binding transcription factor activity, RNA polymerase II-specific"/>
    <property type="evidence" value="ECO:0007669"/>
    <property type="project" value="TreeGrafter"/>
</dbReference>
<dbReference type="InterPro" id="IPR050457">
    <property type="entry name" value="ZnFinger_BTB_dom_contain"/>
</dbReference>
<dbReference type="GO" id="GO:0000978">
    <property type="term" value="F:RNA polymerase II cis-regulatory region sequence-specific DNA binding"/>
    <property type="evidence" value="ECO:0007669"/>
    <property type="project" value="TreeGrafter"/>
</dbReference>
<proteinExistence type="predicted"/>
<dbReference type="Proteomes" id="UP000770661">
    <property type="component" value="Unassembled WGS sequence"/>
</dbReference>
<dbReference type="PANTHER" id="PTHR46105">
    <property type="entry name" value="AGAP004733-PA"/>
    <property type="match status" value="1"/>
</dbReference>
<evidence type="ECO:0000313" key="3">
    <source>
        <dbReference type="Proteomes" id="UP000770661"/>
    </source>
</evidence>
<evidence type="ECO:0000313" key="2">
    <source>
        <dbReference type="EMBL" id="KAG0710915.1"/>
    </source>
</evidence>
<comment type="caution">
    <text evidence="2">The sequence shown here is derived from an EMBL/GenBank/DDBJ whole genome shotgun (WGS) entry which is preliminary data.</text>
</comment>
<organism evidence="2 3">
    <name type="scientific">Chionoecetes opilio</name>
    <name type="common">Atlantic snow crab</name>
    <name type="synonym">Cancer opilio</name>
    <dbReference type="NCBI Taxonomy" id="41210"/>
    <lineage>
        <taxon>Eukaryota</taxon>
        <taxon>Metazoa</taxon>
        <taxon>Ecdysozoa</taxon>
        <taxon>Arthropoda</taxon>
        <taxon>Crustacea</taxon>
        <taxon>Multicrustacea</taxon>
        <taxon>Malacostraca</taxon>
        <taxon>Eumalacostraca</taxon>
        <taxon>Eucarida</taxon>
        <taxon>Decapoda</taxon>
        <taxon>Pleocyemata</taxon>
        <taxon>Brachyura</taxon>
        <taxon>Eubrachyura</taxon>
        <taxon>Majoidea</taxon>
        <taxon>Majidae</taxon>
        <taxon>Chionoecetes</taxon>
    </lineage>
</organism>
<reference evidence="2" key="1">
    <citation type="submission" date="2020-07" db="EMBL/GenBank/DDBJ databases">
        <title>The High-quality genome of the commercially important snow crab, Chionoecetes opilio.</title>
        <authorList>
            <person name="Jeong J.-H."/>
            <person name="Ryu S."/>
        </authorList>
    </citation>
    <scope>NUCLEOTIDE SEQUENCE</scope>
    <source>
        <strain evidence="2">MADBK_172401_WGS</strain>
        <tissue evidence="2">Digestive gland</tissue>
    </source>
</reference>
<dbReference type="PANTHER" id="PTHR46105:SF28">
    <property type="entry name" value="ZINC FINGER PROTEIN 37-LIKE"/>
    <property type="match status" value="1"/>
</dbReference>